<keyword evidence="1" id="KW-1133">Transmembrane helix</keyword>
<keyword evidence="1" id="KW-0812">Transmembrane</keyword>
<keyword evidence="3" id="KW-1185">Reference proteome</keyword>
<reference evidence="2 3" key="2">
    <citation type="journal article" date="2010" name="Stand. Genomic Sci.">
        <title>Complete genome sequence of Xylanimonas cellulosilytica type strain (XIL07).</title>
        <authorList>
            <person name="Foster B."/>
            <person name="Pukall R."/>
            <person name="Abt B."/>
            <person name="Nolan M."/>
            <person name="Glavina Del Rio T."/>
            <person name="Chen F."/>
            <person name="Lucas S."/>
            <person name="Tice H."/>
            <person name="Pitluck S."/>
            <person name="Cheng J.-F."/>
            <person name="Chertkov O."/>
            <person name="Brettin T."/>
            <person name="Han C."/>
            <person name="Detter J.C."/>
            <person name="Bruce D."/>
            <person name="Goodwin L."/>
            <person name="Ivanova N."/>
            <person name="Mavromatis K."/>
            <person name="Pati A."/>
            <person name="Mikhailova N."/>
            <person name="Chen A."/>
            <person name="Palaniappan K."/>
            <person name="Land M."/>
            <person name="Hauser L."/>
            <person name="Chang Y.-J."/>
            <person name="Jeffries C.D."/>
            <person name="Chain P."/>
            <person name="Rohde M."/>
            <person name="Goeker M."/>
            <person name="Bristow J."/>
            <person name="Eisen J.A."/>
            <person name="Markowitz V."/>
            <person name="Hugenholtz P."/>
            <person name="Kyrpides N.C."/>
            <person name="Klenk H.-P."/>
            <person name="Lapidus A."/>
        </authorList>
    </citation>
    <scope>NUCLEOTIDE SEQUENCE [LARGE SCALE GENOMIC DNA]</scope>
    <source>
        <strain evidence="3">DSM 15894 / CECT 5975 / LMG 20990 / XIL07</strain>
    </source>
</reference>
<dbReference type="AlphaFoldDB" id="D1BRQ5"/>
<dbReference type="RefSeq" id="WP_012880061.1">
    <property type="nucleotide sequence ID" value="NC_013530.1"/>
</dbReference>
<evidence type="ECO:0000313" key="2">
    <source>
        <dbReference type="EMBL" id="ACZ32321.1"/>
    </source>
</evidence>
<dbReference type="HOGENOM" id="CLU_1049519_0_0_11"/>
<dbReference type="EMBL" id="CP001821">
    <property type="protein sequence ID" value="ACZ32321.1"/>
    <property type="molecule type" value="Genomic_DNA"/>
</dbReference>
<feature type="transmembrane region" description="Helical" evidence="1">
    <location>
        <begin position="187"/>
        <end position="205"/>
    </location>
</feature>
<name>D1BRQ5_XYLCX</name>
<evidence type="ECO:0000313" key="3">
    <source>
        <dbReference type="Proteomes" id="UP000002255"/>
    </source>
</evidence>
<reference evidence="3" key="1">
    <citation type="submission" date="2009-11" db="EMBL/GenBank/DDBJ databases">
        <title>The complete chromosome of Xylanimonas cellulosilytica DSM 15894.</title>
        <authorList>
            <consortium name="US DOE Joint Genome Institute (JGI-PGF)"/>
            <person name="Lucas S."/>
            <person name="Copeland A."/>
            <person name="Lapidus A."/>
            <person name="Glavina del Rio T."/>
            <person name="Dalin E."/>
            <person name="Tice H."/>
            <person name="Bruce D."/>
            <person name="Goodwin L."/>
            <person name="Pitluck S."/>
            <person name="Kyrpides N."/>
            <person name="Mavromatis K."/>
            <person name="Ivanova N."/>
            <person name="Mikhailova N."/>
            <person name="Foster B."/>
            <person name="Clum A."/>
            <person name="Brettin T."/>
            <person name="Detter J.C."/>
            <person name="Han C."/>
            <person name="Larimer F."/>
            <person name="Land M."/>
            <person name="Hauser L."/>
            <person name="Markowitz V."/>
            <person name="Cheng J.F."/>
            <person name="Hugenholtz P."/>
            <person name="Woyke T."/>
            <person name="Wu D."/>
            <person name="Gehrich-Schroeter G."/>
            <person name="Schneider S."/>
            <person name="Pukall S.R."/>
            <person name="Klenk H.P."/>
            <person name="Eisen J.A."/>
        </authorList>
    </citation>
    <scope>NUCLEOTIDE SEQUENCE [LARGE SCALE GENOMIC DNA]</scope>
    <source>
        <strain evidence="3">DSM 15894 / CECT 5975 / LMG 20990 / XIL07</strain>
    </source>
</reference>
<keyword evidence="1" id="KW-0472">Membrane</keyword>
<feature type="transmembrane region" description="Helical" evidence="1">
    <location>
        <begin position="75"/>
        <end position="96"/>
    </location>
</feature>
<evidence type="ECO:0000256" key="1">
    <source>
        <dbReference type="SAM" id="Phobius"/>
    </source>
</evidence>
<dbReference type="STRING" id="446471.Xcel_3321"/>
<proteinExistence type="predicted"/>
<feature type="transmembrane region" description="Helical" evidence="1">
    <location>
        <begin position="28"/>
        <end position="55"/>
    </location>
</feature>
<feature type="transmembrane region" description="Helical" evidence="1">
    <location>
        <begin position="103"/>
        <end position="127"/>
    </location>
</feature>
<organism evidence="2 3">
    <name type="scientific">Xylanimonas cellulosilytica (strain DSM 15894 / JCM 12276 / CECT 5975 / KCTC 9989 / LMG 20990 / NBRC 107835 / XIL07)</name>
    <dbReference type="NCBI Taxonomy" id="446471"/>
    <lineage>
        <taxon>Bacteria</taxon>
        <taxon>Bacillati</taxon>
        <taxon>Actinomycetota</taxon>
        <taxon>Actinomycetes</taxon>
        <taxon>Micrococcales</taxon>
        <taxon>Promicromonosporaceae</taxon>
        <taxon>Xylanimonas</taxon>
    </lineage>
</organism>
<feature type="transmembrane region" description="Helical" evidence="1">
    <location>
        <begin position="231"/>
        <end position="254"/>
    </location>
</feature>
<dbReference type="Proteomes" id="UP000002255">
    <property type="component" value="Chromosome"/>
</dbReference>
<sequence length="265" mass="27154">MNATVTPAERAARTGRVRRAATRAAARYASIGHLIFAAAFWVVFGLVAVVVPLLFDRAGEQMDGGVLYATGYSARWVAFSLAIGTTYNLAAVHLAAGGTRRSLFRGVVVGSGVAGVAYGLLYGVALLGERALFTGLGWSWEAPVGYATGSTGVLGTAVLGALGEGIAVAGYALTGAAVAASFLGVRVLRTVVAAVFVGLLTLATVETVTRTGTGGHSLGVWVVEHWLPDGAAGVVVGVLAGLAVLTLATGWLWLRLRHLQLRPPT</sequence>
<gene>
    <name evidence="2" type="ordered locus">Xcel_3321</name>
</gene>
<feature type="transmembrane region" description="Helical" evidence="1">
    <location>
        <begin position="147"/>
        <end position="180"/>
    </location>
</feature>
<dbReference type="KEGG" id="xce:Xcel_3321"/>
<accession>D1BRQ5</accession>
<dbReference type="OrthoDB" id="4862385at2"/>
<protein>
    <submittedName>
        <fullName evidence="2">Uncharacterized protein</fullName>
    </submittedName>
</protein>
<dbReference type="eggNOG" id="ENOG5032EKV">
    <property type="taxonomic scope" value="Bacteria"/>
</dbReference>